<sequence>MDVPEQLIIPMRGGAMSIRLEVWGDNALFTRGEFKTERVTYDVMTPSAARGILEAIFWHPGMCWRIDRIHVLNPIRFDSIRRNEVDSVIDKGKIRAMAEGRGDGGTIYAAESIQQRASTILRDVRYVIDAHFELKRSKMTPTDSAEKFQNIFIRRASKGQCFHHPYFGAREFPAEFQLWEDDSDPVGFEQGHRDLGYMLYDFDYRNPAHPVPLFFRAELNDGVVDVESVEVKS</sequence>
<accession>A0AAW4TYT5</accession>
<dbReference type="GO" id="GO:0016787">
    <property type="term" value="F:hydrolase activity"/>
    <property type="evidence" value="ECO:0007669"/>
    <property type="project" value="UniProtKB-KW"/>
</dbReference>
<evidence type="ECO:0000313" key="4">
    <source>
        <dbReference type="Proteomes" id="UP001197735"/>
    </source>
</evidence>
<dbReference type="GO" id="GO:0043571">
    <property type="term" value="P:maintenance of CRISPR repeat elements"/>
    <property type="evidence" value="ECO:0007669"/>
    <property type="project" value="UniProtKB-UniRule"/>
</dbReference>
<comment type="similarity">
    <text evidence="2">Belongs to the CRISPR-associated protein Cas5 family. Subtype I-C/Dvulg subfamily.</text>
</comment>
<comment type="function">
    <text evidence="2">CRISPR (clustered regularly interspaced short palindromic repeat) is an adaptive immune system that provides protection against mobile genetic elements (viruses, transposable elements and conjugative plasmids). CRISPR clusters contain spacers, sequences complementary to antecedent mobile elements, and target invading nucleic acids. CRISPR clusters are transcribed and processed into CRISPR RNA (crRNA).</text>
</comment>
<evidence type="ECO:0000256" key="1">
    <source>
        <dbReference type="ARBA" id="ARBA00023118"/>
    </source>
</evidence>
<keyword evidence="2" id="KW-0378">Hydrolase</keyword>
<dbReference type="Proteomes" id="UP001197735">
    <property type="component" value="Unassembled WGS sequence"/>
</dbReference>
<dbReference type="InterPro" id="IPR013422">
    <property type="entry name" value="CRISPR-assoc_prot_Cas5_N"/>
</dbReference>
<proteinExistence type="inferred from homology"/>
<dbReference type="EMBL" id="JAHXEI010000007">
    <property type="protein sequence ID" value="MCB4880608.1"/>
    <property type="molecule type" value="Genomic_DNA"/>
</dbReference>
<organism evidence="3 4">
    <name type="scientific">Bifidobacterium pseudocatenulatum</name>
    <dbReference type="NCBI Taxonomy" id="28026"/>
    <lineage>
        <taxon>Bacteria</taxon>
        <taxon>Bacillati</taxon>
        <taxon>Actinomycetota</taxon>
        <taxon>Actinomycetes</taxon>
        <taxon>Bifidobacteriales</taxon>
        <taxon>Bifidobacteriaceae</taxon>
        <taxon>Bifidobacterium</taxon>
    </lineage>
</organism>
<dbReference type="InterPro" id="IPR021124">
    <property type="entry name" value="CRISPR-assoc_prot_Cas5"/>
</dbReference>
<keyword evidence="2" id="KW-0694">RNA-binding</keyword>
<evidence type="ECO:0000256" key="2">
    <source>
        <dbReference type="PIRNR" id="PIRNR029950"/>
    </source>
</evidence>
<dbReference type="NCBIfam" id="TIGR02593">
    <property type="entry name" value="CRISPR_cas5"/>
    <property type="match status" value="1"/>
</dbReference>
<dbReference type="Gene3D" id="3.30.70.2660">
    <property type="match status" value="1"/>
</dbReference>
<name>A0AAW4TYT5_BIFPS</name>
<evidence type="ECO:0000313" key="3">
    <source>
        <dbReference type="EMBL" id="MCB4880608.1"/>
    </source>
</evidence>
<comment type="caution">
    <text evidence="3">The sequence shown here is derived from an EMBL/GenBank/DDBJ whole genome shotgun (WGS) entry which is preliminary data.</text>
</comment>
<dbReference type="GO" id="GO:0051607">
    <property type="term" value="P:defense response to virus"/>
    <property type="evidence" value="ECO:0007669"/>
    <property type="project" value="UniProtKB-UniRule"/>
</dbReference>
<dbReference type="PIRSF" id="PIRSF029950">
    <property type="entry name" value="Cas_CT1134"/>
    <property type="match status" value="1"/>
</dbReference>
<keyword evidence="2" id="KW-0540">Nuclease</keyword>
<gene>
    <name evidence="3" type="primary">cas5c</name>
    <name evidence="3" type="ORF">KZP06_07705</name>
</gene>
<reference evidence="3" key="1">
    <citation type="submission" date="2021-07" db="EMBL/GenBank/DDBJ databases">
        <title>Xylan utilisation by Bifidobacterium pseudocatenulatum.</title>
        <authorList>
            <person name="Watanabe Y."/>
        </authorList>
    </citation>
    <scope>NUCLEOTIDE SEQUENCE</scope>
    <source>
        <strain evidence="3">YIT12824</strain>
    </source>
</reference>
<dbReference type="InterPro" id="IPR010155">
    <property type="entry name" value="CRISPR-assoc_prot_Cas5d"/>
</dbReference>
<dbReference type="CDD" id="cd09752">
    <property type="entry name" value="Cas5_I-C"/>
    <property type="match status" value="1"/>
</dbReference>
<protein>
    <recommendedName>
        <fullName evidence="2">pre-crRNA processing endonuclease</fullName>
        <ecNumber evidence="2">3.1.-.-</ecNumber>
    </recommendedName>
</protein>
<dbReference type="GO" id="GO:0004519">
    <property type="term" value="F:endonuclease activity"/>
    <property type="evidence" value="ECO:0007669"/>
    <property type="project" value="UniProtKB-UniRule"/>
</dbReference>
<dbReference type="NCBIfam" id="TIGR01876">
    <property type="entry name" value="cas_Cas5d"/>
    <property type="match status" value="1"/>
</dbReference>
<dbReference type="AlphaFoldDB" id="A0AAW4TYT5"/>
<keyword evidence="1 2" id="KW-0051">Antiviral defense</keyword>
<dbReference type="GO" id="GO:0003723">
    <property type="term" value="F:RNA binding"/>
    <property type="evidence" value="ECO:0007669"/>
    <property type="project" value="UniProtKB-UniRule"/>
</dbReference>
<keyword evidence="2" id="KW-0255">Endonuclease</keyword>
<dbReference type="EC" id="3.1.-.-" evidence="2"/>
<dbReference type="RefSeq" id="WP_220389679.1">
    <property type="nucleotide sequence ID" value="NZ_JADNNG010000031.1"/>
</dbReference>
<dbReference type="Pfam" id="PF09704">
    <property type="entry name" value="Cas_Cas5d"/>
    <property type="match status" value="1"/>
</dbReference>